<sequence length="197" mass="20977">MSGYPYGNPGQYPPPQPQIYPQIYNPVNAATPIAGQPGFGQPFPPQFQPTFGYPYQPGQAQGPAAPAGPQTSLSYPSAPSAPGFGYNAPPFGAPSPYGPAVEWVPTNPNEAHAFNDRAVVGGYEGHDGSPLWVIRARFEGDLIPGKLAVKHRAAYVPWGGNENSVKAIEVHPSHKVLYISFAGKEVPHKVYEILCAA</sequence>
<proteinExistence type="predicted"/>
<evidence type="ECO:0000313" key="2">
    <source>
        <dbReference type="EMBL" id="CAH1635736.1"/>
    </source>
</evidence>
<organism evidence="2 3">
    <name type="scientific">Spodoptera littoralis</name>
    <name type="common">Egyptian cotton leafworm</name>
    <dbReference type="NCBI Taxonomy" id="7109"/>
    <lineage>
        <taxon>Eukaryota</taxon>
        <taxon>Metazoa</taxon>
        <taxon>Ecdysozoa</taxon>
        <taxon>Arthropoda</taxon>
        <taxon>Hexapoda</taxon>
        <taxon>Insecta</taxon>
        <taxon>Pterygota</taxon>
        <taxon>Neoptera</taxon>
        <taxon>Endopterygota</taxon>
        <taxon>Lepidoptera</taxon>
        <taxon>Glossata</taxon>
        <taxon>Ditrysia</taxon>
        <taxon>Noctuoidea</taxon>
        <taxon>Noctuidae</taxon>
        <taxon>Amphipyrinae</taxon>
        <taxon>Spodoptera</taxon>
    </lineage>
</organism>
<keyword evidence="3" id="KW-1185">Reference proteome</keyword>
<feature type="compositionally biased region" description="Low complexity" evidence="1">
    <location>
        <begin position="55"/>
        <end position="70"/>
    </location>
</feature>
<gene>
    <name evidence="2" type="ORF">SPLIT_LOCUS1098</name>
</gene>
<dbReference type="PANTHER" id="PTHR31649">
    <property type="entry name" value="AGAP009604-PA"/>
    <property type="match status" value="1"/>
</dbReference>
<dbReference type="EMBL" id="LR824542">
    <property type="protein sequence ID" value="CAH1635736.1"/>
    <property type="molecule type" value="Genomic_DNA"/>
</dbReference>
<feature type="region of interest" description="Disordered" evidence="1">
    <location>
        <begin position="1"/>
        <end position="20"/>
    </location>
</feature>
<dbReference type="Proteomes" id="UP001153321">
    <property type="component" value="Chromosome 11"/>
</dbReference>
<name>A0A9P0HUT9_SPOLI</name>
<feature type="region of interest" description="Disordered" evidence="1">
    <location>
        <begin position="55"/>
        <end position="74"/>
    </location>
</feature>
<evidence type="ECO:0000313" key="3">
    <source>
        <dbReference type="Proteomes" id="UP001153321"/>
    </source>
</evidence>
<protein>
    <submittedName>
        <fullName evidence="2">Uncharacterized protein</fullName>
    </submittedName>
</protein>
<feature type="compositionally biased region" description="Low complexity" evidence="1">
    <location>
        <begin position="1"/>
        <end position="10"/>
    </location>
</feature>
<dbReference type="InterPro" id="IPR006616">
    <property type="entry name" value="DM9_repeat"/>
</dbReference>
<reference evidence="2" key="1">
    <citation type="submission" date="2022-02" db="EMBL/GenBank/DDBJ databases">
        <authorList>
            <person name="King R."/>
        </authorList>
    </citation>
    <scope>NUCLEOTIDE SEQUENCE</scope>
</reference>
<accession>A0A9P0HUT9</accession>
<dbReference type="Pfam" id="PF11901">
    <property type="entry name" value="DM9"/>
    <property type="match status" value="1"/>
</dbReference>
<dbReference type="PANTHER" id="PTHR31649:SF1">
    <property type="entry name" value="FARNESOIC ACID O-METHYL TRANSFERASE DOMAIN-CONTAINING PROTEIN"/>
    <property type="match status" value="1"/>
</dbReference>
<dbReference type="SMART" id="SM00696">
    <property type="entry name" value="DM9"/>
    <property type="match status" value="1"/>
</dbReference>
<evidence type="ECO:0000256" key="1">
    <source>
        <dbReference type="SAM" id="MobiDB-lite"/>
    </source>
</evidence>
<dbReference type="AlphaFoldDB" id="A0A9P0HUT9"/>